<accession>A0A6J8AMB4</accession>
<organism evidence="2 3">
    <name type="scientific">Mytilus coruscus</name>
    <name type="common">Sea mussel</name>
    <dbReference type="NCBI Taxonomy" id="42192"/>
    <lineage>
        <taxon>Eukaryota</taxon>
        <taxon>Metazoa</taxon>
        <taxon>Spiralia</taxon>
        <taxon>Lophotrochozoa</taxon>
        <taxon>Mollusca</taxon>
        <taxon>Bivalvia</taxon>
        <taxon>Autobranchia</taxon>
        <taxon>Pteriomorphia</taxon>
        <taxon>Mytilida</taxon>
        <taxon>Mytiloidea</taxon>
        <taxon>Mytilidae</taxon>
        <taxon>Mytilinae</taxon>
        <taxon>Mytilus</taxon>
    </lineage>
</organism>
<proteinExistence type="predicted"/>
<dbReference type="OrthoDB" id="6147397at2759"/>
<evidence type="ECO:0000259" key="1">
    <source>
        <dbReference type="PROSITE" id="PS50878"/>
    </source>
</evidence>
<keyword evidence="3" id="KW-1185">Reference proteome</keyword>
<dbReference type="Gene3D" id="3.30.70.270">
    <property type="match status" value="1"/>
</dbReference>
<sequence>MTLDDKSGYDHIFIHPDSRKYFGIQFGGWYMVFNTLPFGFKASAVVYNTTGMIPISYCRSLGIPSLLYIDDRLVCEMDDTRSDSYCNAVRSICVMCKLLVSLGYYHNLLKCNIIPSRCVKFLGMIVNSEKLAFIPPEHKKQTFRILRESMLKEIDVDLRTLQRFAGKCISLYLAIPSARLFSREVNRAISKY</sequence>
<reference evidence="2 3" key="1">
    <citation type="submission" date="2020-06" db="EMBL/GenBank/DDBJ databases">
        <authorList>
            <person name="Li R."/>
            <person name="Bekaert M."/>
        </authorList>
    </citation>
    <scope>NUCLEOTIDE SEQUENCE [LARGE SCALE GENOMIC DNA]</scope>
    <source>
        <strain evidence="3">wild</strain>
    </source>
</reference>
<evidence type="ECO:0000313" key="3">
    <source>
        <dbReference type="Proteomes" id="UP000507470"/>
    </source>
</evidence>
<dbReference type="PANTHER" id="PTHR33050:SF7">
    <property type="entry name" value="RIBONUCLEASE H"/>
    <property type="match status" value="1"/>
</dbReference>
<dbReference type="Proteomes" id="UP000507470">
    <property type="component" value="Unassembled WGS sequence"/>
</dbReference>
<dbReference type="InterPro" id="IPR052055">
    <property type="entry name" value="Hepadnavirus_pol/RT"/>
</dbReference>
<dbReference type="PANTHER" id="PTHR33050">
    <property type="entry name" value="REVERSE TRANSCRIPTASE DOMAIN-CONTAINING PROTEIN"/>
    <property type="match status" value="1"/>
</dbReference>
<protein>
    <recommendedName>
        <fullName evidence="1">Reverse transcriptase domain-containing protein</fullName>
    </recommendedName>
</protein>
<dbReference type="PROSITE" id="PS50878">
    <property type="entry name" value="RT_POL"/>
    <property type="match status" value="1"/>
</dbReference>
<dbReference type="InterPro" id="IPR000477">
    <property type="entry name" value="RT_dom"/>
</dbReference>
<gene>
    <name evidence="2" type="ORF">MCOR_9206</name>
</gene>
<dbReference type="Pfam" id="PF00078">
    <property type="entry name" value="RVT_1"/>
    <property type="match status" value="1"/>
</dbReference>
<dbReference type="EMBL" id="CACVKT020001676">
    <property type="protein sequence ID" value="CAC5370305.1"/>
    <property type="molecule type" value="Genomic_DNA"/>
</dbReference>
<name>A0A6J8AMB4_MYTCO</name>
<dbReference type="SUPFAM" id="SSF56672">
    <property type="entry name" value="DNA/RNA polymerases"/>
    <property type="match status" value="1"/>
</dbReference>
<dbReference type="InterPro" id="IPR043128">
    <property type="entry name" value="Rev_trsase/Diguanyl_cyclase"/>
</dbReference>
<dbReference type="InterPro" id="IPR043502">
    <property type="entry name" value="DNA/RNA_pol_sf"/>
</dbReference>
<dbReference type="Gene3D" id="3.10.10.10">
    <property type="entry name" value="HIV Type 1 Reverse Transcriptase, subunit A, domain 1"/>
    <property type="match status" value="1"/>
</dbReference>
<feature type="domain" description="Reverse transcriptase" evidence="1">
    <location>
        <begin position="1"/>
        <end position="126"/>
    </location>
</feature>
<evidence type="ECO:0000313" key="2">
    <source>
        <dbReference type="EMBL" id="CAC5370305.1"/>
    </source>
</evidence>
<dbReference type="AlphaFoldDB" id="A0A6J8AMB4"/>